<protein>
    <recommendedName>
        <fullName evidence="2">V-type ATP synthase subunit C</fullName>
    </recommendedName>
</protein>
<evidence type="ECO:0008006" key="2">
    <source>
        <dbReference type="Google" id="ProtNLM"/>
    </source>
</evidence>
<comment type="caution">
    <text evidence="1">The sequence shown here is derived from an EMBL/GenBank/DDBJ whole genome shotgun (WGS) entry which is preliminary data.</text>
</comment>
<dbReference type="InterPro" id="IPR044911">
    <property type="entry name" value="V-type_ATPase_csu/dsu_dom_3"/>
</dbReference>
<evidence type="ECO:0000313" key="1">
    <source>
        <dbReference type="EMBL" id="HGK23386.1"/>
    </source>
</evidence>
<organism evidence="1">
    <name type="scientific">Dictyoglomus thermophilum</name>
    <dbReference type="NCBI Taxonomy" id="14"/>
    <lineage>
        <taxon>Bacteria</taxon>
        <taxon>Pseudomonadati</taxon>
        <taxon>Dictyoglomota</taxon>
        <taxon>Dictyoglomia</taxon>
        <taxon>Dictyoglomales</taxon>
        <taxon>Dictyoglomaceae</taxon>
        <taxon>Dictyoglomus</taxon>
    </lineage>
</organism>
<proteinExistence type="predicted"/>
<sequence length="287" mass="34577">MYTEYLFLSTNLKAKLPKLLDKRQWEILLNADLSDAYNLLKETIYAPLLEGYSGFLKVLYDDLKIMANTVKYPYWDLVLFEFMTHDVRNELLQLSKSESLEVFFNFSYGRTYSELRNKLTSKIQKADSQQISDLGLWNLIIDFGILATSKELFKRIENKKIRDFVLLKNKLNFIKIDVRLEKVPYVTEILKRLNWDLASYRVLYGDEELKQRFLEDLKNYDFDMLIKKYLYSYMNKNFKNVVSGPEVVLYYFYVKMWEMEDILFILENKKLKIPREYWERGLLRANE</sequence>
<dbReference type="AlphaFoldDB" id="A0A7V3ZI12"/>
<dbReference type="Gene3D" id="1.10.132.50">
    <property type="entry name" value="ATP synthase (C/AC39) subunit, domain 3"/>
    <property type="match status" value="1"/>
</dbReference>
<name>A0A7V3ZI12_DICTH</name>
<gene>
    <name evidence="1" type="ORF">ENU78_02880</name>
</gene>
<dbReference type="InterPro" id="IPR036079">
    <property type="entry name" value="ATPase_csu/dsu_sf"/>
</dbReference>
<dbReference type="EMBL" id="DTDV01000007">
    <property type="protein sequence ID" value="HGK23386.1"/>
    <property type="molecule type" value="Genomic_DNA"/>
</dbReference>
<reference evidence="1" key="1">
    <citation type="journal article" date="2020" name="mSystems">
        <title>Genome- and Community-Level Interaction Insights into Carbon Utilization and Element Cycling Functions of Hydrothermarchaeota in Hydrothermal Sediment.</title>
        <authorList>
            <person name="Zhou Z."/>
            <person name="Liu Y."/>
            <person name="Xu W."/>
            <person name="Pan J."/>
            <person name="Luo Z.H."/>
            <person name="Li M."/>
        </authorList>
    </citation>
    <scope>NUCLEOTIDE SEQUENCE [LARGE SCALE GENOMIC DNA]</scope>
    <source>
        <strain evidence="1">SpSt-70</strain>
    </source>
</reference>
<dbReference type="SUPFAM" id="SSF103486">
    <property type="entry name" value="V-type ATP synthase subunit C"/>
    <property type="match status" value="1"/>
</dbReference>
<accession>A0A7V3ZI12</accession>